<proteinExistence type="predicted"/>
<evidence type="ECO:0000313" key="2">
    <source>
        <dbReference type="Proteomes" id="UP000015530"/>
    </source>
</evidence>
<name>T0KKY3_COLGC</name>
<organism evidence="1 2">
    <name type="scientific">Colletotrichum gloeosporioides (strain Cg-14)</name>
    <name type="common">Anthracnose fungus</name>
    <name type="synonym">Glomerella cingulata</name>
    <dbReference type="NCBI Taxonomy" id="1237896"/>
    <lineage>
        <taxon>Eukaryota</taxon>
        <taxon>Fungi</taxon>
        <taxon>Dikarya</taxon>
        <taxon>Ascomycota</taxon>
        <taxon>Pezizomycotina</taxon>
        <taxon>Sordariomycetes</taxon>
        <taxon>Hypocreomycetidae</taxon>
        <taxon>Glomerellales</taxon>
        <taxon>Glomerellaceae</taxon>
        <taxon>Colletotrichum</taxon>
        <taxon>Colletotrichum gloeosporioides species complex</taxon>
    </lineage>
</organism>
<accession>T0KKY3</accession>
<sequence length="14" mass="1703">MVRLAKMIEYALHK</sequence>
<reference evidence="2" key="1">
    <citation type="journal article" date="2013" name="Mol. Plant Microbe Interact.">
        <title>Global aspects of pacC regulation of pathogenicity genes in Colletotrichum gloeosporioides as revealed by transcriptome analysis.</title>
        <authorList>
            <person name="Alkan N."/>
            <person name="Meng X."/>
            <person name="Friedlander G."/>
            <person name="Reuveni E."/>
            <person name="Sukno S."/>
            <person name="Sherman A."/>
            <person name="Thon M."/>
            <person name="Fluhr R."/>
            <person name="Prusky D."/>
        </authorList>
    </citation>
    <scope>NUCLEOTIDE SEQUENCE [LARGE SCALE GENOMIC DNA]</scope>
    <source>
        <strain evidence="2">Cg-14</strain>
    </source>
</reference>
<dbReference type="Proteomes" id="UP000015530">
    <property type="component" value="Unassembled WGS sequence"/>
</dbReference>
<evidence type="ECO:0000313" key="1">
    <source>
        <dbReference type="EMBL" id="EQB52614.1"/>
    </source>
</evidence>
<comment type="caution">
    <text evidence="1">The sequence shown here is derived from an EMBL/GenBank/DDBJ whole genome shotgun (WGS) entry which is preliminary data.</text>
</comment>
<dbReference type="HOGENOM" id="CLU_3435035_0_0_1"/>
<dbReference type="EMBL" id="AMYD01001558">
    <property type="protein sequence ID" value="EQB52614.1"/>
    <property type="molecule type" value="Genomic_DNA"/>
</dbReference>
<protein>
    <submittedName>
        <fullName evidence="1">Uncharacterized protein</fullName>
    </submittedName>
</protein>
<gene>
    <name evidence="1" type="ORF">CGLO_07748</name>
</gene>